<keyword evidence="5 6" id="KW-0046">Antibiotic resistance</keyword>
<evidence type="ECO:0000256" key="3">
    <source>
        <dbReference type="ARBA" id="ARBA00012865"/>
    </source>
</evidence>
<sequence>MDRRAFLWAGSVALAAFASEASAKKKSHQKKPHHRNRHSPFEDIEAKVGGRLGVCCIDTESGRITGYREGERFPMCSTFKWLAAAALLGRVDAGQEQLDRRIVIAKSDLLEWAPVTKQHVGGEGLSLGELCEAAITESDNTAANLILRQIGGIPQWNAYVRGIGDTLTRLDRGEPELNEALPDDVRDTTTPAAMAVDLRRLLLEDKLSAGSKAQLTQWMLATKTSDQRLRAGLKAGWRLADKTGTGNASTGTANDVGVYWTPEGKPIVVTVYLTQAKVDRAKQEAVIAEVGRWAREPGTTPSV</sequence>
<dbReference type="SUPFAM" id="SSF56601">
    <property type="entry name" value="beta-lactamase/transpeptidase-like"/>
    <property type="match status" value="1"/>
</dbReference>
<dbReference type="Gene3D" id="3.40.710.10">
    <property type="entry name" value="DD-peptidase/beta-lactamase superfamily"/>
    <property type="match status" value="1"/>
</dbReference>
<gene>
    <name evidence="8" type="primary">bla</name>
    <name evidence="8" type="ORF">JY500_11795</name>
</gene>
<evidence type="ECO:0000256" key="2">
    <source>
        <dbReference type="ARBA" id="ARBA00009009"/>
    </source>
</evidence>
<dbReference type="InterPro" id="IPR023650">
    <property type="entry name" value="Beta-lactam_class-A_AS"/>
</dbReference>
<dbReference type="Proteomes" id="UP000663570">
    <property type="component" value="Chromosome"/>
</dbReference>
<evidence type="ECO:0000256" key="6">
    <source>
        <dbReference type="RuleBase" id="RU361140"/>
    </source>
</evidence>
<dbReference type="NCBIfam" id="NF033103">
    <property type="entry name" value="bla_class_A"/>
    <property type="match status" value="1"/>
</dbReference>
<organism evidence="8 9">
    <name type="scientific">Niveibacterium microcysteis</name>
    <dbReference type="NCBI Taxonomy" id="2811415"/>
    <lineage>
        <taxon>Bacteria</taxon>
        <taxon>Pseudomonadati</taxon>
        <taxon>Pseudomonadota</taxon>
        <taxon>Betaproteobacteria</taxon>
        <taxon>Rhodocyclales</taxon>
        <taxon>Rhodocyclaceae</taxon>
        <taxon>Niveibacterium</taxon>
    </lineage>
</organism>
<reference evidence="8 9" key="1">
    <citation type="submission" date="2021-02" db="EMBL/GenBank/DDBJ databases">
        <title>Niveibacterium changnyeongensis HC41.</title>
        <authorList>
            <person name="Kang M."/>
        </authorList>
    </citation>
    <scope>NUCLEOTIDE SEQUENCE [LARGE SCALE GENOMIC DNA]</scope>
    <source>
        <strain evidence="8 9">HC41</strain>
    </source>
</reference>
<keyword evidence="9" id="KW-1185">Reference proteome</keyword>
<dbReference type="EC" id="3.5.2.6" evidence="3 6"/>
<evidence type="ECO:0000313" key="9">
    <source>
        <dbReference type="Proteomes" id="UP000663570"/>
    </source>
</evidence>
<evidence type="ECO:0000259" key="7">
    <source>
        <dbReference type="Pfam" id="PF13354"/>
    </source>
</evidence>
<accession>A0ABX7M360</accession>
<comment type="similarity">
    <text evidence="2 6">Belongs to the class-A beta-lactamase family.</text>
</comment>
<dbReference type="RefSeq" id="WP_172202877.1">
    <property type="nucleotide sequence ID" value="NZ_CP071060.1"/>
</dbReference>
<dbReference type="EMBL" id="CP071060">
    <property type="protein sequence ID" value="QSI75208.1"/>
    <property type="molecule type" value="Genomic_DNA"/>
</dbReference>
<evidence type="ECO:0000313" key="8">
    <source>
        <dbReference type="EMBL" id="QSI75208.1"/>
    </source>
</evidence>
<protein>
    <recommendedName>
        <fullName evidence="3 6">Beta-lactamase</fullName>
        <ecNumber evidence="3 6">3.5.2.6</ecNumber>
    </recommendedName>
</protein>
<dbReference type="PRINTS" id="PR00118">
    <property type="entry name" value="BLACTAMASEA"/>
</dbReference>
<evidence type="ECO:0000256" key="4">
    <source>
        <dbReference type="ARBA" id="ARBA00022801"/>
    </source>
</evidence>
<dbReference type="InterPro" id="IPR000871">
    <property type="entry name" value="Beta-lactam_class-A"/>
</dbReference>
<dbReference type="PANTHER" id="PTHR35333:SF3">
    <property type="entry name" value="BETA-LACTAMASE-TYPE TRANSPEPTIDASE FOLD CONTAINING PROTEIN"/>
    <property type="match status" value="1"/>
</dbReference>
<name>A0ABX7M360_9RHOO</name>
<dbReference type="Pfam" id="PF13354">
    <property type="entry name" value="Beta-lactamase2"/>
    <property type="match status" value="1"/>
</dbReference>
<dbReference type="PANTHER" id="PTHR35333">
    <property type="entry name" value="BETA-LACTAMASE"/>
    <property type="match status" value="1"/>
</dbReference>
<comment type="catalytic activity">
    <reaction evidence="1 6">
        <text>a beta-lactam + H2O = a substituted beta-amino acid</text>
        <dbReference type="Rhea" id="RHEA:20401"/>
        <dbReference type="ChEBI" id="CHEBI:15377"/>
        <dbReference type="ChEBI" id="CHEBI:35627"/>
        <dbReference type="ChEBI" id="CHEBI:140347"/>
        <dbReference type="EC" id="3.5.2.6"/>
    </reaction>
</comment>
<evidence type="ECO:0000256" key="5">
    <source>
        <dbReference type="ARBA" id="ARBA00023251"/>
    </source>
</evidence>
<proteinExistence type="inferred from homology"/>
<evidence type="ECO:0000256" key="1">
    <source>
        <dbReference type="ARBA" id="ARBA00001526"/>
    </source>
</evidence>
<dbReference type="InterPro" id="IPR045155">
    <property type="entry name" value="Beta-lactam_cat"/>
</dbReference>
<dbReference type="PROSITE" id="PS00146">
    <property type="entry name" value="BETA_LACTAMASE_A"/>
    <property type="match status" value="1"/>
</dbReference>
<feature type="domain" description="Beta-lactamase class A catalytic" evidence="7">
    <location>
        <begin position="54"/>
        <end position="272"/>
    </location>
</feature>
<keyword evidence="4 6" id="KW-0378">Hydrolase</keyword>
<dbReference type="InterPro" id="IPR012338">
    <property type="entry name" value="Beta-lactam/transpept-like"/>
</dbReference>